<dbReference type="PANTHER" id="PTHR24559:SF430">
    <property type="entry name" value="RNA-DIRECTED DNA POLYMERASE"/>
    <property type="match status" value="1"/>
</dbReference>
<keyword evidence="3" id="KW-1185">Reference proteome</keyword>
<dbReference type="InterPro" id="IPR053134">
    <property type="entry name" value="RNA-dir_DNA_polymerase"/>
</dbReference>
<accession>A0A371ET14</accession>
<dbReference type="PANTHER" id="PTHR24559">
    <property type="entry name" value="TRANSPOSON TY3-I GAG-POL POLYPROTEIN"/>
    <property type="match status" value="1"/>
</dbReference>
<dbReference type="Gene3D" id="3.30.70.270">
    <property type="match status" value="1"/>
</dbReference>
<dbReference type="CDD" id="cd01647">
    <property type="entry name" value="RT_LTR"/>
    <property type="match status" value="1"/>
</dbReference>
<evidence type="ECO:0000259" key="1">
    <source>
        <dbReference type="Pfam" id="PF00078"/>
    </source>
</evidence>
<dbReference type="InterPro" id="IPR043128">
    <property type="entry name" value="Rev_trsase/Diguanyl_cyclase"/>
</dbReference>
<dbReference type="SUPFAM" id="SSF56672">
    <property type="entry name" value="DNA/RNA polymerases"/>
    <property type="match status" value="1"/>
</dbReference>
<dbReference type="AlphaFoldDB" id="A0A371ET14"/>
<evidence type="ECO:0000313" key="3">
    <source>
        <dbReference type="Proteomes" id="UP000257109"/>
    </source>
</evidence>
<dbReference type="EMBL" id="QJKJ01012220">
    <property type="protein sequence ID" value="RDX69190.1"/>
    <property type="molecule type" value="Genomic_DNA"/>
</dbReference>
<feature type="domain" description="Reverse transcriptase" evidence="1">
    <location>
        <begin position="38"/>
        <end position="122"/>
    </location>
</feature>
<dbReference type="InterPro" id="IPR043502">
    <property type="entry name" value="DNA/RNA_pol_sf"/>
</dbReference>
<gene>
    <name evidence="2" type="primary">POL</name>
    <name evidence="2" type="ORF">CR513_51726</name>
</gene>
<comment type="caution">
    <text evidence="2">The sequence shown here is derived from an EMBL/GenBank/DDBJ whole genome shotgun (WGS) entry which is preliminary data.</text>
</comment>
<protein>
    <submittedName>
        <fullName evidence="2">Retrovirus-related Pol polyprotein</fullName>
    </submittedName>
</protein>
<name>A0A371ET14_MUCPR</name>
<evidence type="ECO:0000313" key="2">
    <source>
        <dbReference type="EMBL" id="RDX69190.1"/>
    </source>
</evidence>
<dbReference type="Proteomes" id="UP000257109">
    <property type="component" value="Unassembled WGS sequence"/>
</dbReference>
<organism evidence="2 3">
    <name type="scientific">Mucuna pruriens</name>
    <name type="common">Velvet bean</name>
    <name type="synonym">Dolichos pruriens</name>
    <dbReference type="NCBI Taxonomy" id="157652"/>
    <lineage>
        <taxon>Eukaryota</taxon>
        <taxon>Viridiplantae</taxon>
        <taxon>Streptophyta</taxon>
        <taxon>Embryophyta</taxon>
        <taxon>Tracheophyta</taxon>
        <taxon>Spermatophyta</taxon>
        <taxon>Magnoliopsida</taxon>
        <taxon>eudicotyledons</taxon>
        <taxon>Gunneridae</taxon>
        <taxon>Pentapetalae</taxon>
        <taxon>rosids</taxon>
        <taxon>fabids</taxon>
        <taxon>Fabales</taxon>
        <taxon>Fabaceae</taxon>
        <taxon>Papilionoideae</taxon>
        <taxon>50 kb inversion clade</taxon>
        <taxon>NPAAA clade</taxon>
        <taxon>indigoferoid/millettioid clade</taxon>
        <taxon>Phaseoleae</taxon>
        <taxon>Mucuna</taxon>
    </lineage>
</organism>
<dbReference type="Pfam" id="PF00078">
    <property type="entry name" value="RVT_1"/>
    <property type="match status" value="1"/>
</dbReference>
<dbReference type="InterPro" id="IPR000477">
    <property type="entry name" value="RT_dom"/>
</dbReference>
<sequence>MCVDYSNLNKACPQRLLSPTEHRSTVRQSIKLLDADKTTFMTDEPTYYYQAMPFGLKNAGTTYQLLMDKVFAKHIGPNLKVYMDDMIESPGLKEHIKDLEEIFAYIRKYNIRLNPDKCVFGVHRDLVRCPKYELSIIQMKSLQNVKERMQESLSGLQTVSAMAPPRRTRWRQPKYIEWPVDTSLRPTTYKKEGSQPLSLNALRRLGQITT</sequence>
<reference evidence="2" key="1">
    <citation type="submission" date="2018-05" db="EMBL/GenBank/DDBJ databases">
        <title>Draft genome of Mucuna pruriens seed.</title>
        <authorList>
            <person name="Nnadi N.E."/>
            <person name="Vos R."/>
            <person name="Hasami M.H."/>
            <person name="Devisetty U.K."/>
            <person name="Aguiy J.C."/>
        </authorList>
    </citation>
    <scope>NUCLEOTIDE SEQUENCE [LARGE SCALE GENOMIC DNA]</scope>
    <source>
        <strain evidence="2">JCA_2017</strain>
    </source>
</reference>
<proteinExistence type="predicted"/>
<dbReference type="OrthoDB" id="1936626at2759"/>
<feature type="non-terminal residue" evidence="2">
    <location>
        <position position="1"/>
    </location>
</feature>